<feature type="region of interest" description="Disordered" evidence="1">
    <location>
        <begin position="64"/>
        <end position="84"/>
    </location>
</feature>
<protein>
    <submittedName>
        <fullName evidence="2">Uncharacterized protein</fullName>
    </submittedName>
</protein>
<sequence length="222" mass="24372">MAHRPAPAIPASSQLASNDGQRSSIDATRWTYCHVRVRSRFSAHESTRSRSNVCKRLERAKESARVEDRRARGRQTAGTSEERRHARAIGFGADLAFAARSIDDLRHPDLCSCRAGLSTDRFAAWLEKGARGLQRCRPSISRAQVPPADLSLSFADSSQSFADSSSSTVPPSQGRQAGGPAGPPRSSLMQVHGWISRGSDEGWSGSSLLQPSYRVAFHWRQW</sequence>
<feature type="compositionally biased region" description="Polar residues" evidence="1">
    <location>
        <begin position="11"/>
        <end position="22"/>
    </location>
</feature>
<dbReference type="EMBL" id="CM003536">
    <property type="protein sequence ID" value="RCV46837.1"/>
    <property type="molecule type" value="Genomic_DNA"/>
</dbReference>
<dbReference type="EMBL" id="CM003536">
    <property type="protein sequence ID" value="RCV46836.1"/>
    <property type="molecule type" value="Genomic_DNA"/>
</dbReference>
<dbReference type="AlphaFoldDB" id="A0A368SWL8"/>
<organism evidence="2">
    <name type="scientific">Setaria italica</name>
    <name type="common">Foxtail millet</name>
    <name type="synonym">Panicum italicum</name>
    <dbReference type="NCBI Taxonomy" id="4555"/>
    <lineage>
        <taxon>Eukaryota</taxon>
        <taxon>Viridiplantae</taxon>
        <taxon>Streptophyta</taxon>
        <taxon>Embryophyta</taxon>
        <taxon>Tracheophyta</taxon>
        <taxon>Spermatophyta</taxon>
        <taxon>Magnoliopsida</taxon>
        <taxon>Liliopsida</taxon>
        <taxon>Poales</taxon>
        <taxon>Poaceae</taxon>
        <taxon>PACMAD clade</taxon>
        <taxon>Panicoideae</taxon>
        <taxon>Panicodae</taxon>
        <taxon>Paniceae</taxon>
        <taxon>Cenchrinae</taxon>
        <taxon>Setaria</taxon>
    </lineage>
</organism>
<reference evidence="2" key="1">
    <citation type="journal article" date="2012" name="Nat. Biotechnol.">
        <title>Reference genome sequence of the model plant Setaria.</title>
        <authorList>
            <person name="Bennetzen J.L."/>
            <person name="Schmutz J."/>
            <person name="Wang H."/>
            <person name="Percifield R."/>
            <person name="Hawkins J."/>
            <person name="Pontaroli A.C."/>
            <person name="Estep M."/>
            <person name="Feng L."/>
            <person name="Vaughn J.N."/>
            <person name="Grimwood J."/>
            <person name="Jenkins J."/>
            <person name="Barry K."/>
            <person name="Lindquist E."/>
            <person name="Hellsten U."/>
            <person name="Deshpande S."/>
            <person name="Wang X."/>
            <person name="Wu X."/>
            <person name="Mitros T."/>
            <person name="Triplett J."/>
            <person name="Yang X."/>
            <person name="Ye C.Y."/>
            <person name="Mauro-Herrera M."/>
            <person name="Wang L."/>
            <person name="Li P."/>
            <person name="Sharma M."/>
            <person name="Sharma R."/>
            <person name="Ronald P.C."/>
            <person name="Panaud O."/>
            <person name="Kellogg E.A."/>
            <person name="Brutnell T.P."/>
            <person name="Doust A.N."/>
            <person name="Tuskan G.A."/>
            <person name="Rokhsar D."/>
            <person name="Devos K.M."/>
        </authorList>
    </citation>
    <scope>NUCLEOTIDE SEQUENCE [LARGE SCALE GENOMIC DNA]</scope>
    <source>
        <strain evidence="2">Yugu1</strain>
    </source>
</reference>
<accession>A0A368SWL8</accession>
<reference evidence="2" key="2">
    <citation type="submission" date="2015-07" db="EMBL/GenBank/DDBJ databases">
        <authorList>
            <person name="Noorani M."/>
        </authorList>
    </citation>
    <scope>NUCLEOTIDE SEQUENCE</scope>
    <source>
        <strain evidence="2">Yugu1</strain>
    </source>
</reference>
<feature type="region of interest" description="Disordered" evidence="1">
    <location>
        <begin position="159"/>
        <end position="189"/>
    </location>
</feature>
<feature type="region of interest" description="Disordered" evidence="1">
    <location>
        <begin position="1"/>
        <end position="22"/>
    </location>
</feature>
<name>A0A368SWL8_SETIT</name>
<gene>
    <name evidence="2" type="ORF">SETIT_9G563100v2</name>
</gene>
<proteinExistence type="predicted"/>
<feature type="compositionally biased region" description="Low complexity" evidence="1">
    <location>
        <begin position="159"/>
        <end position="175"/>
    </location>
</feature>
<evidence type="ECO:0000313" key="2">
    <source>
        <dbReference type="EMBL" id="RCV46837.1"/>
    </source>
</evidence>
<evidence type="ECO:0000256" key="1">
    <source>
        <dbReference type="SAM" id="MobiDB-lite"/>
    </source>
</evidence>